<dbReference type="EMBL" id="CM042884">
    <property type="protein sequence ID" value="KAI4369522.1"/>
    <property type="molecule type" value="Genomic_DNA"/>
</dbReference>
<gene>
    <name evidence="1" type="ORF">MLD38_017953</name>
</gene>
<accession>A0ACB9QRS2</accession>
<organism evidence="1 2">
    <name type="scientific">Melastoma candidum</name>
    <dbReference type="NCBI Taxonomy" id="119954"/>
    <lineage>
        <taxon>Eukaryota</taxon>
        <taxon>Viridiplantae</taxon>
        <taxon>Streptophyta</taxon>
        <taxon>Embryophyta</taxon>
        <taxon>Tracheophyta</taxon>
        <taxon>Spermatophyta</taxon>
        <taxon>Magnoliopsida</taxon>
        <taxon>eudicotyledons</taxon>
        <taxon>Gunneridae</taxon>
        <taxon>Pentapetalae</taxon>
        <taxon>rosids</taxon>
        <taxon>malvids</taxon>
        <taxon>Myrtales</taxon>
        <taxon>Melastomataceae</taxon>
        <taxon>Melastomatoideae</taxon>
        <taxon>Melastomateae</taxon>
        <taxon>Melastoma</taxon>
    </lineage>
</organism>
<evidence type="ECO:0000313" key="2">
    <source>
        <dbReference type="Proteomes" id="UP001057402"/>
    </source>
</evidence>
<protein>
    <submittedName>
        <fullName evidence="1">Uncharacterized protein</fullName>
    </submittedName>
</protein>
<sequence length="328" mass="37407">MGWTYQTFESADVTLDSKKCDLPGYAVSSSKVFCPIFSPLADSEGDFLLVRLKTLNTPKALSWWSFSRTELLRLRINSRNYEWRYLFALFNRKPNLEANIMKSSEGIGAPSSKMDQFMELMLPDVNSLSELLIKCSQKSLGWRGDPLFSTLGKLFDLRLDMILLENQIPLFVLQRLFQCAMDLRAGSIQTCEGILSRNFLDAKFTKGVLRIPSLSINQCTGRLFRNLVALEQCGCVDSPCIASYVFLIHGLISSKRDEKLLVDHQVITNSLDVGKARKVQRTAVLTTREDTNIWEWYDEGVSEQVNEYVERRRPFRPRPSSHGGHKNS</sequence>
<comment type="caution">
    <text evidence="1">The sequence shown here is derived from an EMBL/GenBank/DDBJ whole genome shotgun (WGS) entry which is preliminary data.</text>
</comment>
<keyword evidence="2" id="KW-1185">Reference proteome</keyword>
<dbReference type="Proteomes" id="UP001057402">
    <property type="component" value="Chromosome 5"/>
</dbReference>
<reference evidence="2" key="1">
    <citation type="journal article" date="2023" name="Front. Plant Sci.">
        <title>Chromosomal-level genome assembly of Melastoma candidum provides insights into trichome evolution.</title>
        <authorList>
            <person name="Zhong Y."/>
            <person name="Wu W."/>
            <person name="Sun C."/>
            <person name="Zou P."/>
            <person name="Liu Y."/>
            <person name="Dai S."/>
            <person name="Zhou R."/>
        </authorList>
    </citation>
    <scope>NUCLEOTIDE SEQUENCE [LARGE SCALE GENOMIC DNA]</scope>
</reference>
<name>A0ACB9QRS2_9MYRT</name>
<proteinExistence type="predicted"/>
<evidence type="ECO:0000313" key="1">
    <source>
        <dbReference type="EMBL" id="KAI4369522.1"/>
    </source>
</evidence>